<keyword evidence="2" id="KW-1185">Reference proteome</keyword>
<organism evidence="1 2">
    <name type="scientific">Acidihalobacter aeolianus</name>
    <dbReference type="NCBI Taxonomy" id="2792603"/>
    <lineage>
        <taxon>Bacteria</taxon>
        <taxon>Pseudomonadati</taxon>
        <taxon>Pseudomonadota</taxon>
        <taxon>Gammaproteobacteria</taxon>
        <taxon>Chromatiales</taxon>
        <taxon>Ectothiorhodospiraceae</taxon>
        <taxon>Acidihalobacter</taxon>
    </lineage>
</organism>
<dbReference type="PANTHER" id="PTHR48100">
    <property type="entry name" value="BROAD-SPECIFICITY PHOSPHATASE YOR283W-RELATED"/>
    <property type="match status" value="1"/>
</dbReference>
<dbReference type="SMART" id="SM00855">
    <property type="entry name" value="PGAM"/>
    <property type="match status" value="1"/>
</dbReference>
<accession>A0A1D8KCE2</accession>
<dbReference type="CDD" id="cd07067">
    <property type="entry name" value="HP_PGM_like"/>
    <property type="match status" value="1"/>
</dbReference>
<dbReference type="SUPFAM" id="SSF53254">
    <property type="entry name" value="Phosphoglycerate mutase-like"/>
    <property type="match status" value="1"/>
</dbReference>
<dbReference type="GO" id="GO:0005737">
    <property type="term" value="C:cytoplasm"/>
    <property type="evidence" value="ECO:0007669"/>
    <property type="project" value="TreeGrafter"/>
</dbReference>
<dbReference type="RefSeq" id="WP_070074143.1">
    <property type="nucleotide sequence ID" value="NZ_CP017448.1"/>
</dbReference>
<protein>
    <recommendedName>
        <fullName evidence="3">Histidine phosphatase family protein</fullName>
    </recommendedName>
</protein>
<dbReference type="InterPro" id="IPR013078">
    <property type="entry name" value="His_Pase_superF_clade-1"/>
</dbReference>
<gene>
    <name evidence="1" type="ORF">BJI67_12500</name>
</gene>
<reference evidence="1 2" key="1">
    <citation type="submission" date="2016-09" db="EMBL/GenBank/DDBJ databases">
        <title>Acidihalobacter prosperus V6 (DSM14174).</title>
        <authorList>
            <person name="Khaleque H.N."/>
            <person name="Ramsay J.P."/>
            <person name="Murphy R.J.T."/>
            <person name="Kaksonen A.H."/>
            <person name="Boxall N.J."/>
            <person name="Watkin E.L.J."/>
        </authorList>
    </citation>
    <scope>NUCLEOTIDE SEQUENCE [LARGE SCALE GENOMIC DNA]</scope>
    <source>
        <strain evidence="1 2">V6</strain>
    </source>
</reference>
<dbReference type="KEGG" id="aaeo:BJI67_12500"/>
<dbReference type="GO" id="GO:0016791">
    <property type="term" value="F:phosphatase activity"/>
    <property type="evidence" value="ECO:0007669"/>
    <property type="project" value="TreeGrafter"/>
</dbReference>
<dbReference type="EMBL" id="CP017448">
    <property type="protein sequence ID" value="AOV18620.1"/>
    <property type="molecule type" value="Genomic_DNA"/>
</dbReference>
<dbReference type="PIRSF" id="PIRSF000709">
    <property type="entry name" value="6PFK_2-Ptase"/>
    <property type="match status" value="1"/>
</dbReference>
<name>A0A1D8KCE2_9GAMM</name>
<dbReference type="AlphaFoldDB" id="A0A1D8KCE2"/>
<sequence length="197" mass="21061">MSTFQPQLDIAILRHGEPVGGRRFRGSGADDPLSATGWRQMNASMSQTGVWGSVVTSPLRRARDFAEAFATRNGLPWRVEDDLREIGMGSWEGRAPDEIAAADPDGYAAYYADPVACMPPGAEPLANFRTRVAAALDALEGPGPVLVVAHAGVARVALAHALDGSLAAMMRTKVPYACLSRLTHDTRGWHLRSHAAS</sequence>
<dbReference type="Proteomes" id="UP000095342">
    <property type="component" value="Chromosome"/>
</dbReference>
<evidence type="ECO:0008006" key="3">
    <source>
        <dbReference type="Google" id="ProtNLM"/>
    </source>
</evidence>
<evidence type="ECO:0000313" key="1">
    <source>
        <dbReference type="EMBL" id="AOV18620.1"/>
    </source>
</evidence>
<dbReference type="PANTHER" id="PTHR48100:SF1">
    <property type="entry name" value="HISTIDINE PHOSPHATASE FAMILY PROTEIN-RELATED"/>
    <property type="match status" value="1"/>
</dbReference>
<dbReference type="InterPro" id="IPR050275">
    <property type="entry name" value="PGM_Phosphatase"/>
</dbReference>
<evidence type="ECO:0000313" key="2">
    <source>
        <dbReference type="Proteomes" id="UP000095342"/>
    </source>
</evidence>
<dbReference type="Pfam" id="PF00300">
    <property type="entry name" value="His_Phos_1"/>
    <property type="match status" value="1"/>
</dbReference>
<dbReference type="InterPro" id="IPR029033">
    <property type="entry name" value="His_PPase_superfam"/>
</dbReference>
<proteinExistence type="predicted"/>
<dbReference type="Gene3D" id="3.40.50.1240">
    <property type="entry name" value="Phosphoglycerate mutase-like"/>
    <property type="match status" value="1"/>
</dbReference>